<feature type="compositionally biased region" description="Low complexity" evidence="1">
    <location>
        <begin position="112"/>
        <end position="124"/>
    </location>
</feature>
<evidence type="ECO:0000313" key="4">
    <source>
        <dbReference type="Proteomes" id="UP000242913"/>
    </source>
</evidence>
<protein>
    <submittedName>
        <fullName evidence="3">Uncharacterized protein</fullName>
    </submittedName>
</protein>
<organism evidence="3 4">
    <name type="scientific">Onchocerca flexuosa</name>
    <dbReference type="NCBI Taxonomy" id="387005"/>
    <lineage>
        <taxon>Eukaryota</taxon>
        <taxon>Metazoa</taxon>
        <taxon>Ecdysozoa</taxon>
        <taxon>Nematoda</taxon>
        <taxon>Chromadorea</taxon>
        <taxon>Rhabditida</taxon>
        <taxon>Spirurina</taxon>
        <taxon>Spiruromorpha</taxon>
        <taxon>Filarioidea</taxon>
        <taxon>Onchocercidae</taxon>
        <taxon>Onchocerca</taxon>
    </lineage>
</organism>
<dbReference type="AlphaFoldDB" id="A0A238BYE1"/>
<proteinExistence type="predicted"/>
<sequence length="243" mass="26255">MWFSSISCTSIIFISVTIIFPNSNGYTLDGSANAFGCCIFDMINISQFRLPCPPKASSCDCNCGFPLLPQLPQLPLPPPFTFPQFPAYPSGSYVTPNGGNARQVENGYLQQPSSYQTSSSVSNQPHPSYQGAGAHGYSVKQFEQQTGTSSGYATGPYGLDNGNFGDYSSTYSFPQIGQNYNRFGALPYQLPLSGTGQYIRGPLHNAPQSNIPNDSVAVTVGTTGIEYNLSPTTADYEKKTKYF</sequence>
<dbReference type="EMBL" id="KZ269991">
    <property type="protein sequence ID" value="OZC09728.1"/>
    <property type="molecule type" value="Genomic_DNA"/>
</dbReference>
<accession>A0A238BYE1</accession>
<keyword evidence="2" id="KW-0732">Signal</keyword>
<feature type="signal peptide" evidence="2">
    <location>
        <begin position="1"/>
        <end position="25"/>
    </location>
</feature>
<keyword evidence="4" id="KW-1185">Reference proteome</keyword>
<reference evidence="3 4" key="1">
    <citation type="submission" date="2015-12" db="EMBL/GenBank/DDBJ databases">
        <title>Draft genome of the nematode, Onchocerca flexuosa.</title>
        <authorList>
            <person name="Mitreva M."/>
        </authorList>
    </citation>
    <scope>NUCLEOTIDE SEQUENCE [LARGE SCALE GENOMIC DNA]</scope>
    <source>
        <strain evidence="3">Red Deer</strain>
    </source>
</reference>
<dbReference type="OrthoDB" id="5807354at2759"/>
<feature type="region of interest" description="Disordered" evidence="1">
    <location>
        <begin position="112"/>
        <end position="134"/>
    </location>
</feature>
<evidence type="ECO:0000256" key="2">
    <source>
        <dbReference type="SAM" id="SignalP"/>
    </source>
</evidence>
<gene>
    <name evidence="3" type="ORF">X798_03131</name>
</gene>
<dbReference type="Proteomes" id="UP000242913">
    <property type="component" value="Unassembled WGS sequence"/>
</dbReference>
<evidence type="ECO:0000313" key="3">
    <source>
        <dbReference type="EMBL" id="OZC09728.1"/>
    </source>
</evidence>
<name>A0A238BYE1_9BILA</name>
<feature type="chain" id="PRO_5013348404" evidence="2">
    <location>
        <begin position="26"/>
        <end position="243"/>
    </location>
</feature>
<evidence type="ECO:0000256" key="1">
    <source>
        <dbReference type="SAM" id="MobiDB-lite"/>
    </source>
</evidence>